<feature type="transmembrane region" description="Helical" evidence="1">
    <location>
        <begin position="74"/>
        <end position="96"/>
    </location>
</feature>
<proteinExistence type="predicted"/>
<dbReference type="AlphaFoldDB" id="A0A173UQP9"/>
<keyword evidence="1" id="KW-0472">Membrane</keyword>
<keyword evidence="1" id="KW-1133">Transmembrane helix</keyword>
<gene>
    <name evidence="2" type="ORF">ERS852425_03044</name>
</gene>
<sequence length="132" mass="14750">MAVQVNIDENKIDNFSDGAKTTLEKQIEKYTDDIIKEANLIEEAIREDGASAEITSNIVLQAVRKNKNNHNRKANTSLIIIKIVSAFSLLITGFLFDSTGYQDNILKLVAFVVCLIIASVSTVLQFVFEERK</sequence>
<dbReference type="RefSeq" id="WP_242855550.1">
    <property type="nucleotide sequence ID" value="NZ_CYXT01000031.1"/>
</dbReference>
<evidence type="ECO:0000256" key="1">
    <source>
        <dbReference type="SAM" id="Phobius"/>
    </source>
</evidence>
<keyword evidence="1" id="KW-0812">Transmembrane</keyword>
<protein>
    <submittedName>
        <fullName evidence="2">Uncharacterized protein</fullName>
    </submittedName>
</protein>
<name>A0A173UQP9_ANAHA</name>
<organism evidence="2 3">
    <name type="scientific">Anaerostipes hadrus</name>
    <dbReference type="NCBI Taxonomy" id="649756"/>
    <lineage>
        <taxon>Bacteria</taxon>
        <taxon>Bacillati</taxon>
        <taxon>Bacillota</taxon>
        <taxon>Clostridia</taxon>
        <taxon>Lachnospirales</taxon>
        <taxon>Lachnospiraceae</taxon>
        <taxon>Anaerostipes</taxon>
    </lineage>
</organism>
<dbReference type="Proteomes" id="UP000095598">
    <property type="component" value="Unassembled WGS sequence"/>
</dbReference>
<dbReference type="EMBL" id="CYXT01000031">
    <property type="protein sequence ID" value="CUN16487.1"/>
    <property type="molecule type" value="Genomic_DNA"/>
</dbReference>
<accession>A0A173UQP9</accession>
<evidence type="ECO:0000313" key="2">
    <source>
        <dbReference type="EMBL" id="CUN16487.1"/>
    </source>
</evidence>
<reference evidence="2 3" key="1">
    <citation type="submission" date="2015-09" db="EMBL/GenBank/DDBJ databases">
        <authorList>
            <consortium name="Pathogen Informatics"/>
        </authorList>
    </citation>
    <scope>NUCLEOTIDE SEQUENCE [LARGE SCALE GENOMIC DNA]</scope>
    <source>
        <strain evidence="2 3">2789STDY5608868</strain>
    </source>
</reference>
<feature type="transmembrane region" description="Helical" evidence="1">
    <location>
        <begin position="108"/>
        <end position="128"/>
    </location>
</feature>
<evidence type="ECO:0000313" key="3">
    <source>
        <dbReference type="Proteomes" id="UP000095598"/>
    </source>
</evidence>